<dbReference type="EMBL" id="UYSL01022504">
    <property type="protein sequence ID" value="VDL80611.1"/>
    <property type="molecule type" value="Genomic_DNA"/>
</dbReference>
<evidence type="ECO:0000313" key="2">
    <source>
        <dbReference type="EMBL" id="VDL80611.1"/>
    </source>
</evidence>
<organism evidence="4">
    <name type="scientific">Nippostrongylus brasiliensis</name>
    <name type="common">Rat hookworm</name>
    <dbReference type="NCBI Taxonomy" id="27835"/>
    <lineage>
        <taxon>Eukaryota</taxon>
        <taxon>Metazoa</taxon>
        <taxon>Ecdysozoa</taxon>
        <taxon>Nematoda</taxon>
        <taxon>Chromadorea</taxon>
        <taxon>Rhabditida</taxon>
        <taxon>Rhabditina</taxon>
        <taxon>Rhabditomorpha</taxon>
        <taxon>Strongyloidea</taxon>
        <taxon>Heligmosomidae</taxon>
        <taxon>Nippostrongylus</taxon>
    </lineage>
</organism>
<reference evidence="2 3" key="2">
    <citation type="submission" date="2018-11" db="EMBL/GenBank/DDBJ databases">
        <authorList>
            <consortium name="Pathogen Informatics"/>
        </authorList>
    </citation>
    <scope>NUCLEOTIDE SEQUENCE [LARGE SCALE GENOMIC DNA]</scope>
</reference>
<reference evidence="4" key="1">
    <citation type="submission" date="2017-02" db="UniProtKB">
        <authorList>
            <consortium name="WormBaseParasite"/>
        </authorList>
    </citation>
    <scope>IDENTIFICATION</scope>
</reference>
<proteinExistence type="predicted"/>
<dbReference type="AlphaFoldDB" id="A0A0N4YJ70"/>
<protein>
    <submittedName>
        <fullName evidence="2 4">Uncharacterized protein</fullName>
    </submittedName>
</protein>
<evidence type="ECO:0000313" key="3">
    <source>
        <dbReference type="Proteomes" id="UP000271162"/>
    </source>
</evidence>
<accession>A0A0N4YJ70</accession>
<keyword evidence="3" id="KW-1185">Reference proteome</keyword>
<dbReference type="WBParaSite" id="NBR_0001699701-mRNA-1">
    <property type="protein sequence ID" value="NBR_0001699701-mRNA-1"/>
    <property type="gene ID" value="NBR_0001699701"/>
</dbReference>
<dbReference type="Proteomes" id="UP000271162">
    <property type="component" value="Unassembled WGS sequence"/>
</dbReference>
<evidence type="ECO:0000313" key="4">
    <source>
        <dbReference type="WBParaSite" id="NBR_0001699701-mRNA-1"/>
    </source>
</evidence>
<name>A0A0N4YJ70_NIPBR</name>
<feature type="compositionally biased region" description="Acidic residues" evidence="1">
    <location>
        <begin position="40"/>
        <end position="53"/>
    </location>
</feature>
<feature type="region of interest" description="Disordered" evidence="1">
    <location>
        <begin position="28"/>
        <end position="99"/>
    </location>
</feature>
<sequence>MVFTVLMFLHYNRALSIWPSLHPYHRVEDGKTISRGETTTPEEDTEDKANEDDMLLRRQPRYRREPPFYVRRRSPYDSSQIQPEIGSRRPPGVMDHEEQ</sequence>
<evidence type="ECO:0000256" key="1">
    <source>
        <dbReference type="SAM" id="MobiDB-lite"/>
    </source>
</evidence>
<gene>
    <name evidence="2" type="ORF">NBR_LOCUS16998</name>
</gene>